<accession>A0A5D8Q8I0</accession>
<dbReference type="PANTHER" id="PTHR38480">
    <property type="entry name" value="SLR0254 PROTEIN"/>
    <property type="match status" value="1"/>
</dbReference>
<feature type="transmembrane region" description="Helical" evidence="5">
    <location>
        <begin position="140"/>
        <end position="163"/>
    </location>
</feature>
<evidence type="ECO:0000256" key="4">
    <source>
        <dbReference type="ARBA" id="ARBA00023136"/>
    </source>
</evidence>
<feature type="transmembrane region" description="Helical" evidence="5">
    <location>
        <begin position="93"/>
        <end position="120"/>
    </location>
</feature>
<gene>
    <name evidence="7" type="ORF">FWJ32_10665</name>
</gene>
<dbReference type="CDD" id="cd15489">
    <property type="entry name" value="PHD_SF"/>
    <property type="match status" value="1"/>
</dbReference>
<dbReference type="GO" id="GO:0016020">
    <property type="term" value="C:membrane"/>
    <property type="evidence" value="ECO:0007669"/>
    <property type="project" value="UniProtKB-SubCell"/>
</dbReference>
<evidence type="ECO:0000256" key="5">
    <source>
        <dbReference type="SAM" id="Phobius"/>
    </source>
</evidence>
<comment type="caution">
    <text evidence="7">The sequence shown here is derived from an EMBL/GenBank/DDBJ whole genome shotgun (WGS) entry which is preliminary data.</text>
</comment>
<keyword evidence="8" id="KW-1185">Reference proteome</keyword>
<proteinExistence type="predicted"/>
<keyword evidence="3 5" id="KW-1133">Transmembrane helix</keyword>
<dbReference type="InterPro" id="IPR039522">
    <property type="entry name" value="RING_finger_1_prok"/>
</dbReference>
<reference evidence="7 8" key="1">
    <citation type="submission" date="2019-08" db="EMBL/GenBank/DDBJ databases">
        <title>Calorimonas adulescens gen. nov., sp. nov., an anaerobic thermophilic bacterium from Sakhalin hot spring.</title>
        <authorList>
            <person name="Khomyakova M.A."/>
            <person name="Merkel A.Y."/>
            <person name="Novikov A."/>
            <person name="Bonch-Osmolovskaya E.A."/>
            <person name="Slobodkin A.I."/>
        </authorList>
    </citation>
    <scope>NUCLEOTIDE SEQUENCE [LARGE SCALE GENOMIC DNA]</scope>
    <source>
        <strain evidence="7 8">A05MB</strain>
    </source>
</reference>
<comment type="subcellular location">
    <subcellularLocation>
        <location evidence="1">Membrane</location>
        <topology evidence="1">Multi-pass membrane protein</topology>
    </subcellularLocation>
</comment>
<dbReference type="PANTHER" id="PTHR38480:SF1">
    <property type="entry name" value="SLR0254 PROTEIN"/>
    <property type="match status" value="1"/>
</dbReference>
<name>A0A5D8Q8I0_9THEO</name>
<evidence type="ECO:0000259" key="6">
    <source>
        <dbReference type="Pfam" id="PF06271"/>
    </source>
</evidence>
<keyword evidence="4 5" id="KW-0472">Membrane</keyword>
<evidence type="ECO:0000313" key="8">
    <source>
        <dbReference type="Proteomes" id="UP000322976"/>
    </source>
</evidence>
<keyword evidence="2 5" id="KW-0812">Transmembrane</keyword>
<dbReference type="InterPro" id="IPR010432">
    <property type="entry name" value="RDD"/>
</dbReference>
<evidence type="ECO:0000256" key="2">
    <source>
        <dbReference type="ARBA" id="ARBA00022692"/>
    </source>
</evidence>
<dbReference type="Proteomes" id="UP000322976">
    <property type="component" value="Unassembled WGS sequence"/>
</dbReference>
<dbReference type="AlphaFoldDB" id="A0A5D8Q8I0"/>
<evidence type="ECO:0000313" key="7">
    <source>
        <dbReference type="EMBL" id="TZE81075.1"/>
    </source>
</evidence>
<dbReference type="Pfam" id="PF14446">
    <property type="entry name" value="Prok-RING_1"/>
    <property type="match status" value="1"/>
</dbReference>
<evidence type="ECO:0000256" key="1">
    <source>
        <dbReference type="ARBA" id="ARBA00004141"/>
    </source>
</evidence>
<protein>
    <recommendedName>
        <fullName evidence="6">RDD domain-containing protein</fullName>
    </recommendedName>
</protein>
<sequence length="257" mass="28598">MYKGKNNKGDSFMNRYVNRECPYCHRIIRADDNIVVCSKCGIAHHVECWNENHGCTTYGCDGDPRAALNLGFNTSEILTQAVEYSKAPLWPRLWASILDSIIAGAAFMVGIIILIVAGVFDSYTYNGYYSDYTPYNGVSYGWYIFGILLIVGGIICALTYNFIKDGIGKGQSYGKRAAGLMVVDLKDNTPCSKGKSALRNLIWTALNMIPYIGWLIEPIVVLANDKGRRLGDLAANTQVITVKEYEKLTNSDQWKTL</sequence>
<evidence type="ECO:0000256" key="3">
    <source>
        <dbReference type="ARBA" id="ARBA00022989"/>
    </source>
</evidence>
<dbReference type="Pfam" id="PF06271">
    <property type="entry name" value="RDD"/>
    <property type="match status" value="1"/>
</dbReference>
<dbReference type="EMBL" id="VTPS01000018">
    <property type="protein sequence ID" value="TZE81075.1"/>
    <property type="molecule type" value="Genomic_DNA"/>
</dbReference>
<feature type="domain" description="RDD" evidence="6">
    <location>
        <begin position="87"/>
        <end position="236"/>
    </location>
</feature>
<organism evidence="7 8">
    <name type="scientific">Calorimonas adulescens</name>
    <dbReference type="NCBI Taxonomy" id="2606906"/>
    <lineage>
        <taxon>Bacteria</taxon>
        <taxon>Bacillati</taxon>
        <taxon>Bacillota</taxon>
        <taxon>Clostridia</taxon>
        <taxon>Thermoanaerobacterales</taxon>
        <taxon>Thermoanaerobacteraceae</taxon>
        <taxon>Calorimonas</taxon>
    </lineage>
</organism>